<keyword evidence="4" id="KW-1185">Reference proteome</keyword>
<accession>A0A8J3Z581</accession>
<dbReference type="AlphaFoldDB" id="A0A8J3Z581"/>
<protein>
    <submittedName>
        <fullName evidence="3">MBL fold metallo-hydrolase</fullName>
    </submittedName>
</protein>
<evidence type="ECO:0000313" key="4">
    <source>
        <dbReference type="Proteomes" id="UP000612585"/>
    </source>
</evidence>
<dbReference type="InterPro" id="IPR001279">
    <property type="entry name" value="Metallo-B-lactamas"/>
</dbReference>
<dbReference type="InterPro" id="IPR050114">
    <property type="entry name" value="UPF0173_UPF0282_UlaG_hydrolase"/>
</dbReference>
<reference evidence="3" key="1">
    <citation type="submission" date="2021-01" db="EMBL/GenBank/DDBJ databases">
        <title>Whole genome shotgun sequence of Virgisporangium aurantiacum NBRC 16421.</title>
        <authorList>
            <person name="Komaki H."/>
            <person name="Tamura T."/>
        </authorList>
    </citation>
    <scope>NUCLEOTIDE SEQUENCE</scope>
    <source>
        <strain evidence="3">NBRC 16421</strain>
    </source>
</reference>
<gene>
    <name evidence="3" type="ORF">Vau01_046230</name>
</gene>
<dbReference type="GO" id="GO:0016787">
    <property type="term" value="F:hydrolase activity"/>
    <property type="evidence" value="ECO:0007669"/>
    <property type="project" value="UniProtKB-KW"/>
</dbReference>
<dbReference type="Pfam" id="PF12706">
    <property type="entry name" value="Lactamase_B_2"/>
    <property type="match status" value="1"/>
</dbReference>
<dbReference type="Proteomes" id="UP000612585">
    <property type="component" value="Unassembled WGS sequence"/>
</dbReference>
<dbReference type="SUPFAM" id="SSF56281">
    <property type="entry name" value="Metallo-hydrolase/oxidoreductase"/>
    <property type="match status" value="1"/>
</dbReference>
<comment type="caution">
    <text evidence="3">The sequence shown here is derived from an EMBL/GenBank/DDBJ whole genome shotgun (WGS) entry which is preliminary data.</text>
</comment>
<dbReference type="EMBL" id="BOPG01000028">
    <property type="protein sequence ID" value="GIJ57107.1"/>
    <property type="molecule type" value="Genomic_DNA"/>
</dbReference>
<dbReference type="PANTHER" id="PTHR43546">
    <property type="entry name" value="UPF0173 METAL-DEPENDENT HYDROLASE MJ1163-RELATED"/>
    <property type="match status" value="1"/>
</dbReference>
<sequence length="268" mass="28550">MPAEGPADVRVTHIGGPTALIEVAGWRLLTDPTFDPAGRTYAFGWGTSSRKLTDPALAVDALGPIDAVLLTHDHHGDNLDDAGRGLLPSAGVVVTTESGAVRLGGGARGLAPWATTTLDGPGRPAITVTATPCRHGPPLSRPIVGDVVGFALSWDGQRHGALWISGDTVLYGGVRQVADRVPIGLALLHLGGVRFPVTGPIRYTMTARDAVTLIGRVRPHTVVPVHYEGWKHFRQRRAAIEREFATAPPDIRDRIRWLPIGTPTDLRT</sequence>
<evidence type="ECO:0000256" key="1">
    <source>
        <dbReference type="ARBA" id="ARBA00022801"/>
    </source>
</evidence>
<dbReference type="InterPro" id="IPR036866">
    <property type="entry name" value="RibonucZ/Hydroxyglut_hydro"/>
</dbReference>
<dbReference type="PANTHER" id="PTHR43546:SF9">
    <property type="entry name" value="L-ASCORBATE-6-PHOSPHATE LACTONASE ULAG-RELATED"/>
    <property type="match status" value="1"/>
</dbReference>
<evidence type="ECO:0000259" key="2">
    <source>
        <dbReference type="Pfam" id="PF12706"/>
    </source>
</evidence>
<proteinExistence type="predicted"/>
<evidence type="ECO:0000313" key="3">
    <source>
        <dbReference type="EMBL" id="GIJ57107.1"/>
    </source>
</evidence>
<keyword evidence="1" id="KW-0378">Hydrolase</keyword>
<feature type="domain" description="Metallo-beta-lactamase" evidence="2">
    <location>
        <begin position="27"/>
        <end position="227"/>
    </location>
</feature>
<dbReference type="Gene3D" id="3.60.15.10">
    <property type="entry name" value="Ribonuclease Z/Hydroxyacylglutathione hydrolase-like"/>
    <property type="match status" value="1"/>
</dbReference>
<name>A0A8J3Z581_9ACTN</name>
<organism evidence="3 4">
    <name type="scientific">Virgisporangium aurantiacum</name>
    <dbReference type="NCBI Taxonomy" id="175570"/>
    <lineage>
        <taxon>Bacteria</taxon>
        <taxon>Bacillati</taxon>
        <taxon>Actinomycetota</taxon>
        <taxon>Actinomycetes</taxon>
        <taxon>Micromonosporales</taxon>
        <taxon>Micromonosporaceae</taxon>
        <taxon>Virgisporangium</taxon>
    </lineage>
</organism>